<feature type="coiled-coil region" evidence="1">
    <location>
        <begin position="320"/>
        <end position="392"/>
    </location>
</feature>
<evidence type="ECO:0000313" key="3">
    <source>
        <dbReference type="Proteomes" id="UP001211065"/>
    </source>
</evidence>
<evidence type="ECO:0000256" key="1">
    <source>
        <dbReference type="SAM" id="Coils"/>
    </source>
</evidence>
<comment type="caution">
    <text evidence="2">The sequence shown here is derived from an EMBL/GenBank/DDBJ whole genome shotgun (WGS) entry which is preliminary data.</text>
</comment>
<organism evidence="2 3">
    <name type="scientific">Clydaea vesicula</name>
    <dbReference type="NCBI Taxonomy" id="447962"/>
    <lineage>
        <taxon>Eukaryota</taxon>
        <taxon>Fungi</taxon>
        <taxon>Fungi incertae sedis</taxon>
        <taxon>Chytridiomycota</taxon>
        <taxon>Chytridiomycota incertae sedis</taxon>
        <taxon>Chytridiomycetes</taxon>
        <taxon>Lobulomycetales</taxon>
        <taxon>Lobulomycetaceae</taxon>
        <taxon>Clydaea</taxon>
    </lineage>
</organism>
<proteinExistence type="predicted"/>
<name>A0AAD5XYW2_9FUNG</name>
<dbReference type="Proteomes" id="UP001211065">
    <property type="component" value="Unassembled WGS sequence"/>
</dbReference>
<dbReference type="EMBL" id="JADGJW010000222">
    <property type="protein sequence ID" value="KAJ3221570.1"/>
    <property type="molecule type" value="Genomic_DNA"/>
</dbReference>
<keyword evidence="3" id="KW-1185">Reference proteome</keyword>
<keyword evidence="1" id="KW-0175">Coiled coil</keyword>
<accession>A0AAD5XYW2</accession>
<feature type="coiled-coil region" evidence="1">
    <location>
        <begin position="655"/>
        <end position="692"/>
    </location>
</feature>
<protein>
    <submittedName>
        <fullName evidence="2">Uncharacterized protein</fullName>
    </submittedName>
</protein>
<gene>
    <name evidence="2" type="ORF">HK099_003385</name>
</gene>
<evidence type="ECO:0000313" key="2">
    <source>
        <dbReference type="EMBL" id="KAJ3221570.1"/>
    </source>
</evidence>
<dbReference type="AlphaFoldDB" id="A0AAD5XYW2"/>
<reference evidence="2" key="1">
    <citation type="submission" date="2020-05" db="EMBL/GenBank/DDBJ databases">
        <title>Phylogenomic resolution of chytrid fungi.</title>
        <authorList>
            <person name="Stajich J.E."/>
            <person name="Amses K."/>
            <person name="Simmons R."/>
            <person name="Seto K."/>
            <person name="Myers J."/>
            <person name="Bonds A."/>
            <person name="Quandt C.A."/>
            <person name="Barry K."/>
            <person name="Liu P."/>
            <person name="Grigoriev I."/>
            <person name="Longcore J.E."/>
            <person name="James T.Y."/>
        </authorList>
    </citation>
    <scope>NUCLEOTIDE SEQUENCE</scope>
    <source>
        <strain evidence="2">JEL0476</strain>
    </source>
</reference>
<sequence>MEVDERSEKLAAAKKKKDTKTNNLANKIEVLEVDFSAKPKNEKLKTYSNELQRFDQGLVTVATTPAKSIISHNNPKMLLEPENEILFLRSQIESQKQAIDLLIDEKSDMQHLQDKIYEKLQQQVNFNKENTESIENYKNLINNLENKVDDLVIELNASNCRVDKFNSEVNTINEMKNQKAVLLEKCRLLSEANNKLESELLNLRNNQSIVSQSPQINYDITANNFNPTVEKLMSTVEKLNSTIADQGNKLETAYLEISDLREKLSIEEGRNTVLAEELLEMQRDKTVKFDTNNQLSTRLMDYEGKLIHVSQENFDLKAENDKLKVDLENSTLNLNTVNEKLLTLENLRSTWLAELEEKKKLNALVSSSNDKLAKLQSENNEMINGLEELRERHIIIVEEKLGITEENEKLKGKIKMLILEVEALEIYKDEIQRLKEMIRNYVEGSASARLSISDPLKKPLELETSECKSLESLQSELQLVRRESEVIIDKWRNSEDKYVSAEKRADELENKLRLSICERDSVKKDFETGESLKVELNETKEKLKILDVKLLQTLEENSKCKNEVELIKAIWKHEKDNWGLEKLKLEKVISDFDVKSRGQNALNGIASTSDTDNYLRVMPNITKAEPVLSKETSPIKSSPVSASAVVPDSVILTELENLKTLNLTLLEKLTNLQEENRKISDLLENEKKLNVLLTAEVDSLPDYIFMYHQERKALLAQMQKMVLKIQREANLKLMMEKKKLNSSLIWSSKVFDSPSNKKLVKDLTSNDGMKSDIISFEDKKINNSLQEVTETKLNKEKVQEVFREKGKFFGGGMCLRGYVDEVLPCKNLYSISNTYFKLL</sequence>
<feature type="coiled-coil region" evidence="1">
    <location>
        <begin position="127"/>
        <end position="206"/>
    </location>
</feature>
<feature type="coiled-coil region" evidence="1">
    <location>
        <begin position="470"/>
        <end position="556"/>
    </location>
</feature>